<keyword evidence="5" id="KW-0732">Signal</keyword>
<evidence type="ECO:0000256" key="1">
    <source>
        <dbReference type="ARBA" id="ARBA00004571"/>
    </source>
</evidence>
<keyword evidence="11" id="KW-1185">Reference proteome</keyword>
<feature type="domain" description="TonB-dependent receptor plug" evidence="8">
    <location>
        <begin position="127"/>
        <end position="204"/>
    </location>
</feature>
<dbReference type="Pfam" id="PF07715">
    <property type="entry name" value="Plug"/>
    <property type="match status" value="1"/>
</dbReference>
<dbReference type="Pfam" id="PF14905">
    <property type="entry name" value="OMP_b-brl_3"/>
    <property type="match status" value="1"/>
</dbReference>
<dbReference type="RefSeq" id="WP_009057330.1">
    <property type="nucleotide sequence ID" value="NZ_AJYA01000069.1"/>
</dbReference>
<dbReference type="SUPFAM" id="SSF56935">
    <property type="entry name" value="Porins"/>
    <property type="match status" value="1"/>
</dbReference>
<evidence type="ECO:0000256" key="7">
    <source>
        <dbReference type="ARBA" id="ARBA00023237"/>
    </source>
</evidence>
<dbReference type="Gene3D" id="2.60.40.1120">
    <property type="entry name" value="Carboxypeptidase-like, regulatory domain"/>
    <property type="match status" value="1"/>
</dbReference>
<gene>
    <name evidence="10" type="ORF">A3SI_18734</name>
</gene>
<keyword evidence="10" id="KW-0675">Receptor</keyword>
<comment type="caution">
    <text evidence="10">The sequence shown here is derived from an EMBL/GenBank/DDBJ whole genome shotgun (WGS) entry which is preliminary data.</text>
</comment>
<evidence type="ECO:0000256" key="5">
    <source>
        <dbReference type="ARBA" id="ARBA00022729"/>
    </source>
</evidence>
<name>I5BTX0_9BACT</name>
<evidence type="ECO:0000256" key="3">
    <source>
        <dbReference type="ARBA" id="ARBA00022452"/>
    </source>
</evidence>
<accession>I5BTX0</accession>
<keyword evidence="4" id="KW-0812">Transmembrane</keyword>
<keyword evidence="2" id="KW-0813">Transport</keyword>
<dbReference type="EMBL" id="AJYA01000069">
    <property type="protein sequence ID" value="EIM73022.1"/>
    <property type="molecule type" value="Genomic_DNA"/>
</dbReference>
<dbReference type="Pfam" id="PF13715">
    <property type="entry name" value="CarbopepD_reg_2"/>
    <property type="match status" value="1"/>
</dbReference>
<dbReference type="STRING" id="1189621.A3SI_18734"/>
<keyword evidence="3" id="KW-1134">Transmembrane beta strand</keyword>
<comment type="subcellular location">
    <subcellularLocation>
        <location evidence="1">Cell outer membrane</location>
        <topology evidence="1">Multi-pass membrane protein</topology>
    </subcellularLocation>
</comment>
<protein>
    <submittedName>
        <fullName evidence="10">TonB-dependent receptor</fullName>
    </submittedName>
</protein>
<dbReference type="GO" id="GO:0044718">
    <property type="term" value="P:siderophore transmembrane transport"/>
    <property type="evidence" value="ECO:0007669"/>
    <property type="project" value="TreeGrafter"/>
</dbReference>
<dbReference type="GO" id="GO:0009279">
    <property type="term" value="C:cell outer membrane"/>
    <property type="evidence" value="ECO:0007669"/>
    <property type="project" value="UniProtKB-SubCell"/>
</dbReference>
<evidence type="ECO:0000259" key="9">
    <source>
        <dbReference type="Pfam" id="PF14905"/>
    </source>
</evidence>
<dbReference type="Proteomes" id="UP000005551">
    <property type="component" value="Unassembled WGS sequence"/>
</dbReference>
<evidence type="ECO:0000256" key="6">
    <source>
        <dbReference type="ARBA" id="ARBA00023136"/>
    </source>
</evidence>
<dbReference type="AlphaFoldDB" id="I5BTX0"/>
<proteinExistence type="predicted"/>
<dbReference type="PANTHER" id="PTHR30069:SF29">
    <property type="entry name" value="HEMOGLOBIN AND HEMOGLOBIN-HAPTOGLOBIN-BINDING PROTEIN 1-RELATED"/>
    <property type="match status" value="1"/>
</dbReference>
<keyword evidence="7" id="KW-0998">Cell outer membrane</keyword>
<evidence type="ECO:0000259" key="8">
    <source>
        <dbReference type="Pfam" id="PF07715"/>
    </source>
</evidence>
<dbReference type="GO" id="GO:0015344">
    <property type="term" value="F:siderophore uptake transmembrane transporter activity"/>
    <property type="evidence" value="ECO:0007669"/>
    <property type="project" value="TreeGrafter"/>
</dbReference>
<dbReference type="SUPFAM" id="SSF49464">
    <property type="entry name" value="Carboxypeptidase regulatory domain-like"/>
    <property type="match status" value="1"/>
</dbReference>
<feature type="domain" description="Outer membrane protein beta-barrel" evidence="9">
    <location>
        <begin position="359"/>
        <end position="586"/>
    </location>
</feature>
<dbReference type="InterPro" id="IPR012910">
    <property type="entry name" value="Plug_dom"/>
</dbReference>
<reference evidence="10 11" key="1">
    <citation type="submission" date="2012-05" db="EMBL/GenBank/DDBJ databases">
        <title>Genome sequence of Nitritalea halalkaliphila LW7.</title>
        <authorList>
            <person name="Jangir P.K."/>
            <person name="Singh A."/>
            <person name="Shivaji S."/>
            <person name="Sharma R."/>
        </authorList>
    </citation>
    <scope>NUCLEOTIDE SEQUENCE [LARGE SCALE GENOMIC DNA]</scope>
    <source>
        <strain evidence="10 11">LW7</strain>
    </source>
</reference>
<dbReference type="InterPro" id="IPR039426">
    <property type="entry name" value="TonB-dep_rcpt-like"/>
</dbReference>
<dbReference type="Gene3D" id="2.40.170.20">
    <property type="entry name" value="TonB-dependent receptor, beta-barrel domain"/>
    <property type="match status" value="1"/>
</dbReference>
<organism evidence="10 11">
    <name type="scientific">Nitritalea halalkaliphila LW7</name>
    <dbReference type="NCBI Taxonomy" id="1189621"/>
    <lineage>
        <taxon>Bacteria</taxon>
        <taxon>Pseudomonadati</taxon>
        <taxon>Bacteroidota</taxon>
        <taxon>Cytophagia</taxon>
        <taxon>Cytophagales</taxon>
        <taxon>Cyclobacteriaceae</taxon>
        <taxon>Nitritalea</taxon>
    </lineage>
</organism>
<sequence>MAQEELRLRGKVVDAGSGDPLEFANVALLSPSDSTLITGSMTDLDGTFDFSVPAEGYILRVGFIGYDDFFRSLRPNDRKEINLGTLRLENTAKNLDEVVVQGVASMFESDIDKRRYNVENSIVAEGATASELLSTLPSIQVDDEGGISMRGSGNILIYINGRPSNLSGDDAESILEQFPANSIQSVELITNPSSRYDAAGVGGIINIILKKNQRTGLNGQVNVSAGTRDKYNAGLNLNYGTEKINYYASYNYQYRRLFRLSEGFREASLANASPILDQDSFQESVDISHLFRGGFDWNVRDNQVIGFYAQGNFRQRDRFEILNQRSQRLDRSLDSLFIRNNDEVRESNNFETGLSYTYDIDTLGQRLFASASFSRDERFQVDFFDQLFFNEDMVEVPGNRLIQENERPQTSNLTVLQLDYEKPFRNGSRFETGLKGTLGTWDRAQEFSQGDENTEFVPIFDDFFSDAFSFTENVYAAYASFRHKVGKLGYQAGLRGEYTETSSVLESDPEPFVNNYFNLFPSAYLSYNLGDEEELTANFSRRISRPNIWALAPIFRVNDLFNLSIGNQELQPEFTNSYEFGYMKGGQVPAKCCGVSSFYDGCADAGYSLK</sequence>
<dbReference type="InterPro" id="IPR037066">
    <property type="entry name" value="Plug_dom_sf"/>
</dbReference>
<dbReference type="InterPro" id="IPR036942">
    <property type="entry name" value="Beta-barrel_TonB_sf"/>
</dbReference>
<evidence type="ECO:0000256" key="4">
    <source>
        <dbReference type="ARBA" id="ARBA00022692"/>
    </source>
</evidence>
<dbReference type="InterPro" id="IPR041700">
    <property type="entry name" value="OMP_b-brl_3"/>
</dbReference>
<evidence type="ECO:0000313" key="10">
    <source>
        <dbReference type="EMBL" id="EIM73022.1"/>
    </source>
</evidence>
<dbReference type="InterPro" id="IPR008969">
    <property type="entry name" value="CarboxyPept-like_regulatory"/>
</dbReference>
<keyword evidence="6" id="KW-0472">Membrane</keyword>
<dbReference type="PANTHER" id="PTHR30069">
    <property type="entry name" value="TONB-DEPENDENT OUTER MEMBRANE RECEPTOR"/>
    <property type="match status" value="1"/>
</dbReference>
<evidence type="ECO:0000256" key="2">
    <source>
        <dbReference type="ARBA" id="ARBA00022448"/>
    </source>
</evidence>
<evidence type="ECO:0000313" key="11">
    <source>
        <dbReference type="Proteomes" id="UP000005551"/>
    </source>
</evidence>
<dbReference type="Gene3D" id="2.170.130.10">
    <property type="entry name" value="TonB-dependent receptor, plug domain"/>
    <property type="match status" value="1"/>
</dbReference>